<feature type="region of interest" description="Disordered" evidence="2">
    <location>
        <begin position="141"/>
        <end position="167"/>
    </location>
</feature>
<accession>A0A553QJR2</accession>
<dbReference type="Proteomes" id="UP000316079">
    <property type="component" value="Unassembled WGS sequence"/>
</dbReference>
<dbReference type="OrthoDB" id="9451307at2759"/>
<organism evidence="3 4">
    <name type="scientific">Danionella cerebrum</name>
    <dbReference type="NCBI Taxonomy" id="2873325"/>
    <lineage>
        <taxon>Eukaryota</taxon>
        <taxon>Metazoa</taxon>
        <taxon>Chordata</taxon>
        <taxon>Craniata</taxon>
        <taxon>Vertebrata</taxon>
        <taxon>Euteleostomi</taxon>
        <taxon>Actinopterygii</taxon>
        <taxon>Neopterygii</taxon>
        <taxon>Teleostei</taxon>
        <taxon>Ostariophysi</taxon>
        <taxon>Cypriniformes</taxon>
        <taxon>Danionidae</taxon>
        <taxon>Danioninae</taxon>
        <taxon>Danionella</taxon>
    </lineage>
</organism>
<comment type="caution">
    <text evidence="3">The sequence shown here is derived from an EMBL/GenBank/DDBJ whole genome shotgun (WGS) entry which is preliminary data.</text>
</comment>
<dbReference type="EMBL" id="SRMA01025875">
    <property type="protein sequence ID" value="TRY90174.1"/>
    <property type="molecule type" value="Genomic_DNA"/>
</dbReference>
<evidence type="ECO:0008006" key="5">
    <source>
        <dbReference type="Google" id="ProtNLM"/>
    </source>
</evidence>
<sequence>MKLMKRINVAAEVLSGRETQQELDFSNSKEKNDTVIDGTRAVEKRGPYNIKKTPSSTQNTLQKQRDSSRKALQKRGLRSALHQMRHKPKTLKFNKGYTALSQTGEDSLISLDSDSDAELDCSSGYSSAEIHPELSRQLLKDGYHLDETPDDADLDLIPPQASSSSSFSCCSCCYVQ</sequence>
<gene>
    <name evidence="3" type="ORF">DNTS_033359</name>
</gene>
<feature type="compositionally biased region" description="Polar residues" evidence="2">
    <location>
        <begin position="52"/>
        <end position="62"/>
    </location>
</feature>
<dbReference type="PANTHER" id="PTHR31281">
    <property type="entry name" value="PROTEIN FAM219A"/>
    <property type="match status" value="1"/>
</dbReference>
<proteinExistence type="inferred from homology"/>
<name>A0A553QJR2_9TELE</name>
<feature type="region of interest" description="Disordered" evidence="2">
    <location>
        <begin position="47"/>
        <end position="83"/>
    </location>
</feature>
<protein>
    <recommendedName>
        <fullName evidence="5">Protein FAM219B</fullName>
    </recommendedName>
</protein>
<dbReference type="Pfam" id="PF15260">
    <property type="entry name" value="FAM219A"/>
    <property type="match status" value="1"/>
</dbReference>
<feature type="compositionally biased region" description="Basic residues" evidence="2">
    <location>
        <begin position="71"/>
        <end position="83"/>
    </location>
</feature>
<dbReference type="PANTHER" id="PTHR31281:SF2">
    <property type="entry name" value="PROTEIN FAM219B"/>
    <property type="match status" value="1"/>
</dbReference>
<dbReference type="AlphaFoldDB" id="A0A553QJR2"/>
<comment type="similarity">
    <text evidence="1">Belongs to the FAM219 family.</text>
</comment>
<evidence type="ECO:0000256" key="2">
    <source>
        <dbReference type="SAM" id="MobiDB-lite"/>
    </source>
</evidence>
<evidence type="ECO:0000313" key="3">
    <source>
        <dbReference type="EMBL" id="TRY90174.1"/>
    </source>
</evidence>
<evidence type="ECO:0000256" key="1">
    <source>
        <dbReference type="ARBA" id="ARBA00010549"/>
    </source>
</evidence>
<reference evidence="3 4" key="1">
    <citation type="journal article" date="2019" name="Sci. Data">
        <title>Hybrid genome assembly and annotation of Danionella translucida.</title>
        <authorList>
            <person name="Kadobianskyi M."/>
            <person name="Schulze L."/>
            <person name="Schuelke M."/>
            <person name="Judkewitz B."/>
        </authorList>
    </citation>
    <scope>NUCLEOTIDE SEQUENCE [LARGE SCALE GENOMIC DNA]</scope>
    <source>
        <strain evidence="3 4">Bolton</strain>
    </source>
</reference>
<keyword evidence="4" id="KW-1185">Reference proteome</keyword>
<evidence type="ECO:0000313" key="4">
    <source>
        <dbReference type="Proteomes" id="UP000316079"/>
    </source>
</evidence>
<dbReference type="InterPro" id="IPR029339">
    <property type="entry name" value="FAM219"/>
</dbReference>